<reference evidence="3" key="1">
    <citation type="submission" date="2016-06" db="UniProtKB">
        <authorList>
            <consortium name="WormBaseParasite"/>
        </authorList>
    </citation>
    <scope>IDENTIFICATION</scope>
</reference>
<evidence type="ECO:0000313" key="3">
    <source>
        <dbReference type="WBParaSite" id="GPUH_0001570201-mRNA-1"/>
    </source>
</evidence>
<gene>
    <name evidence="1" type="ORF">GPUH_LOCUS15680</name>
</gene>
<keyword evidence="2" id="KW-1185">Reference proteome</keyword>
<dbReference type="WBParaSite" id="GPUH_0001570201-mRNA-1">
    <property type="protein sequence ID" value="GPUH_0001570201-mRNA-1"/>
    <property type="gene ID" value="GPUH_0001570201"/>
</dbReference>
<organism evidence="3">
    <name type="scientific">Gongylonema pulchrum</name>
    <dbReference type="NCBI Taxonomy" id="637853"/>
    <lineage>
        <taxon>Eukaryota</taxon>
        <taxon>Metazoa</taxon>
        <taxon>Ecdysozoa</taxon>
        <taxon>Nematoda</taxon>
        <taxon>Chromadorea</taxon>
        <taxon>Rhabditida</taxon>
        <taxon>Spirurina</taxon>
        <taxon>Spiruromorpha</taxon>
        <taxon>Spiruroidea</taxon>
        <taxon>Gongylonematidae</taxon>
        <taxon>Gongylonema</taxon>
    </lineage>
</organism>
<reference evidence="1 2" key="2">
    <citation type="submission" date="2018-11" db="EMBL/GenBank/DDBJ databases">
        <authorList>
            <consortium name="Pathogen Informatics"/>
        </authorList>
    </citation>
    <scope>NUCLEOTIDE SEQUENCE [LARGE SCALE GENOMIC DNA]</scope>
</reference>
<dbReference type="Proteomes" id="UP000271098">
    <property type="component" value="Unassembled WGS sequence"/>
</dbReference>
<proteinExistence type="predicted"/>
<evidence type="ECO:0000313" key="1">
    <source>
        <dbReference type="EMBL" id="VDN26453.1"/>
    </source>
</evidence>
<sequence>MNKHSIFAPFQNQILQEKFHEFEKNDAYMCVCKTFIRWLDRHIFELFIEGLRKTKIVREAEDEGILLHNPEILARTTSAGIDSPREKKDSFCELPDEKVPFSLDEDVEGQNALDVETSSGILAETNPAKERSGAMI</sequence>
<dbReference type="EMBL" id="UYRT01082765">
    <property type="protein sequence ID" value="VDN26453.1"/>
    <property type="molecule type" value="Genomic_DNA"/>
</dbReference>
<evidence type="ECO:0000313" key="2">
    <source>
        <dbReference type="Proteomes" id="UP000271098"/>
    </source>
</evidence>
<accession>A0A183E3Y9</accession>
<dbReference type="OrthoDB" id="411372at2759"/>
<name>A0A183E3Y9_9BILA</name>
<protein>
    <submittedName>
        <fullName evidence="1 3">Uncharacterized protein</fullName>
    </submittedName>
</protein>
<dbReference type="AlphaFoldDB" id="A0A183E3Y9"/>